<reference evidence="1" key="1">
    <citation type="submission" date="2020-10" db="EMBL/GenBank/DDBJ databases">
        <title>Unveiling of a novel bifunctional photoreceptor, Dualchrome1, isolated from a cosmopolitan green alga.</title>
        <authorList>
            <person name="Suzuki S."/>
            <person name="Kawachi M."/>
        </authorList>
    </citation>
    <scope>NUCLEOTIDE SEQUENCE</scope>
    <source>
        <strain evidence="1">NIES 2893</strain>
    </source>
</reference>
<proteinExistence type="predicted"/>
<gene>
    <name evidence="1" type="ORF">PPROV_000369900</name>
</gene>
<organism evidence="1 2">
    <name type="scientific">Pycnococcus provasolii</name>
    <dbReference type="NCBI Taxonomy" id="41880"/>
    <lineage>
        <taxon>Eukaryota</taxon>
        <taxon>Viridiplantae</taxon>
        <taxon>Chlorophyta</taxon>
        <taxon>Pseudoscourfieldiophyceae</taxon>
        <taxon>Pseudoscourfieldiales</taxon>
        <taxon>Pycnococcaceae</taxon>
        <taxon>Pycnococcus</taxon>
    </lineage>
</organism>
<evidence type="ECO:0000313" key="1">
    <source>
        <dbReference type="EMBL" id="GHP04947.1"/>
    </source>
</evidence>
<dbReference type="Proteomes" id="UP000660262">
    <property type="component" value="Unassembled WGS sequence"/>
</dbReference>
<name>A0A830HIR6_9CHLO</name>
<evidence type="ECO:0000313" key="2">
    <source>
        <dbReference type="Proteomes" id="UP000660262"/>
    </source>
</evidence>
<comment type="caution">
    <text evidence="1">The sequence shown here is derived from an EMBL/GenBank/DDBJ whole genome shotgun (WGS) entry which is preliminary data.</text>
</comment>
<dbReference type="OrthoDB" id="540828at2759"/>
<accession>A0A830HIR6</accession>
<protein>
    <recommendedName>
        <fullName evidence="3">DUF1995 domain-containing protein</fullName>
    </recommendedName>
</protein>
<dbReference type="AlphaFoldDB" id="A0A830HIR6"/>
<dbReference type="EMBL" id="BNJQ01000009">
    <property type="protein sequence ID" value="GHP04947.1"/>
    <property type="molecule type" value="Genomic_DNA"/>
</dbReference>
<evidence type="ECO:0008006" key="3">
    <source>
        <dbReference type="Google" id="ProtNLM"/>
    </source>
</evidence>
<sequence length="290" mass="31911">MPVVAVSQRRAVTVAARTRAHTTPRSPLRSRTTACASVALQPASVISAACAHARRALLGAIDEKHRRIIVHLPIEANGNLCAPTVPLADIVFAGGMRQRFAEATQPIVADGLLEGVSDVSYHGVLESQADGMGVWSRRDDFTLVTHVGDQTFDVFLKLLRGEFGERVMRQDHAIVLVNPYFTKGDNVGQPWDVKLREAAREELDDAPWITAYAHLPFRTAGSSRLGTLYKPSHDRGWRLHAATESGWNAASFGEVSDESMWDEDPCAGWHTERMPDWSVVKQELVDALVL</sequence>
<keyword evidence="2" id="KW-1185">Reference proteome</keyword>